<dbReference type="PANTHER" id="PTHR28081:SF1">
    <property type="entry name" value="DAMAGE-REGULATED IMPORT FACILITATOR 1"/>
    <property type="match status" value="1"/>
</dbReference>
<evidence type="ECO:0000256" key="4">
    <source>
        <dbReference type="ARBA" id="ARBA00021625"/>
    </source>
</evidence>
<evidence type="ECO:0000256" key="5">
    <source>
        <dbReference type="ARBA" id="ARBA00022490"/>
    </source>
</evidence>
<sequence length="184" mass="20068">MSSAKPAPANPRSKRVLITTHAFPRSPSPVSRRYSADPSLYPQTPSFALYASSPPGLVSEALPPSIQASLIQVGMKVRKSVSDGYKRTHYDAQGAKAQSQSEIARRGNSDSALLVNPYAQRSNMSAKKRARDIDDLDDAVLTDEDEPESEETANDDGLLDRELDDFADAPFLVPRESLMMDVDS</sequence>
<keyword evidence="5" id="KW-0963">Cytoplasm</keyword>
<feature type="compositionally biased region" description="Acidic residues" evidence="7">
    <location>
        <begin position="134"/>
        <end position="154"/>
    </location>
</feature>
<proteinExistence type="inferred from homology"/>
<feature type="compositionally biased region" description="Low complexity" evidence="7">
    <location>
        <begin position="24"/>
        <end position="33"/>
    </location>
</feature>
<dbReference type="EMBL" id="JBBJBU010000010">
    <property type="protein sequence ID" value="KAK7203866.1"/>
    <property type="molecule type" value="Genomic_DNA"/>
</dbReference>
<evidence type="ECO:0000313" key="8">
    <source>
        <dbReference type="EMBL" id="KAK7203866.1"/>
    </source>
</evidence>
<comment type="caution">
    <text evidence="8">The sequence shown here is derived from an EMBL/GenBank/DDBJ whole genome shotgun (WGS) entry which is preliminary data.</text>
</comment>
<name>A0ABR1F208_9ASCO</name>
<protein>
    <recommendedName>
        <fullName evidence="4">Damage-regulated import facilitator 1</fullName>
    </recommendedName>
</protein>
<reference evidence="8 9" key="1">
    <citation type="submission" date="2024-03" db="EMBL/GenBank/DDBJ databases">
        <title>Genome-scale model development and genomic sequencing of the oleaginous clade Lipomyces.</title>
        <authorList>
            <consortium name="Lawrence Berkeley National Laboratory"/>
            <person name="Czajka J.J."/>
            <person name="Han Y."/>
            <person name="Kim J."/>
            <person name="Mondo S.J."/>
            <person name="Hofstad B.A."/>
            <person name="Robles A."/>
            <person name="Haridas S."/>
            <person name="Riley R."/>
            <person name="LaButti K."/>
            <person name="Pangilinan J."/>
            <person name="Andreopoulos W."/>
            <person name="Lipzen A."/>
            <person name="Yan J."/>
            <person name="Wang M."/>
            <person name="Ng V."/>
            <person name="Grigoriev I.V."/>
            <person name="Spatafora J.W."/>
            <person name="Magnuson J.K."/>
            <person name="Baker S.E."/>
            <person name="Pomraning K.R."/>
        </authorList>
    </citation>
    <scope>NUCLEOTIDE SEQUENCE [LARGE SCALE GENOMIC DNA]</scope>
    <source>
        <strain evidence="8 9">Phaff 52-87</strain>
    </source>
</reference>
<organism evidence="8 9">
    <name type="scientific">Myxozyma melibiosi</name>
    <dbReference type="NCBI Taxonomy" id="54550"/>
    <lineage>
        <taxon>Eukaryota</taxon>
        <taxon>Fungi</taxon>
        <taxon>Dikarya</taxon>
        <taxon>Ascomycota</taxon>
        <taxon>Saccharomycotina</taxon>
        <taxon>Lipomycetes</taxon>
        <taxon>Lipomycetales</taxon>
        <taxon>Lipomycetaceae</taxon>
        <taxon>Myxozyma</taxon>
    </lineage>
</organism>
<evidence type="ECO:0000256" key="7">
    <source>
        <dbReference type="SAM" id="MobiDB-lite"/>
    </source>
</evidence>
<feature type="region of interest" description="Disordered" evidence="7">
    <location>
        <begin position="118"/>
        <end position="161"/>
    </location>
</feature>
<dbReference type="PANTHER" id="PTHR28081">
    <property type="entry name" value="DAMAGE-REGULATED IMPORT FACILITATOR 1-RELATED"/>
    <property type="match status" value="1"/>
</dbReference>
<feature type="region of interest" description="Disordered" evidence="7">
    <location>
        <begin position="1"/>
        <end position="37"/>
    </location>
</feature>
<evidence type="ECO:0000256" key="3">
    <source>
        <dbReference type="ARBA" id="ARBA00005459"/>
    </source>
</evidence>
<evidence type="ECO:0000256" key="1">
    <source>
        <dbReference type="ARBA" id="ARBA00004123"/>
    </source>
</evidence>
<dbReference type="Proteomes" id="UP001498771">
    <property type="component" value="Unassembled WGS sequence"/>
</dbReference>
<keyword evidence="9" id="KW-1185">Reference proteome</keyword>
<dbReference type="InterPro" id="IPR013900">
    <property type="entry name" value="RNR_inhibitor"/>
</dbReference>
<evidence type="ECO:0000313" key="9">
    <source>
        <dbReference type="Proteomes" id="UP001498771"/>
    </source>
</evidence>
<dbReference type="Pfam" id="PF08591">
    <property type="entry name" value="RNR_inhib"/>
    <property type="match status" value="1"/>
</dbReference>
<evidence type="ECO:0000256" key="6">
    <source>
        <dbReference type="ARBA" id="ARBA00023242"/>
    </source>
</evidence>
<dbReference type="RefSeq" id="XP_064766899.1">
    <property type="nucleotide sequence ID" value="XM_064913254.1"/>
</dbReference>
<comment type="similarity">
    <text evidence="3">Belongs to the DIF1/spd1 family.</text>
</comment>
<evidence type="ECO:0000256" key="2">
    <source>
        <dbReference type="ARBA" id="ARBA00004496"/>
    </source>
</evidence>
<keyword evidence="6" id="KW-0539">Nucleus</keyword>
<accession>A0ABR1F208</accession>
<gene>
    <name evidence="8" type="ORF">BZA70DRAFT_282317</name>
</gene>
<comment type="subcellular location">
    <subcellularLocation>
        <location evidence="2">Cytoplasm</location>
    </subcellularLocation>
    <subcellularLocation>
        <location evidence="1">Nucleus</location>
    </subcellularLocation>
</comment>
<dbReference type="GeneID" id="90038766"/>